<name>A0ABS2FFN8_9CLOT</name>
<keyword evidence="2" id="KW-1185">Reference proteome</keyword>
<dbReference type="Proteomes" id="UP000767334">
    <property type="component" value="Unassembled WGS sequence"/>
</dbReference>
<evidence type="ECO:0000313" key="1">
    <source>
        <dbReference type="EMBL" id="MBM6818837.1"/>
    </source>
</evidence>
<sequence>MAIEVVGFYRDNESLYDECKKCISYYSVIVLSNGARLEGIIEEVINDSVSILVAEDVMESEYENEMNRQQYMGYRQPGRFMRFNRRRFPMNNINSARVLRFPYIIPPYPVYPYSYPYPYPYYPY</sequence>
<protein>
    <submittedName>
        <fullName evidence="1">Uncharacterized protein</fullName>
    </submittedName>
</protein>
<comment type="caution">
    <text evidence="1">The sequence shown here is derived from an EMBL/GenBank/DDBJ whole genome shotgun (WGS) entry which is preliminary data.</text>
</comment>
<dbReference type="EMBL" id="JACJLL010000024">
    <property type="protein sequence ID" value="MBM6818837.1"/>
    <property type="molecule type" value="Genomic_DNA"/>
</dbReference>
<organism evidence="1 2">
    <name type="scientific">Clostridium saudiense</name>
    <dbReference type="NCBI Taxonomy" id="1414720"/>
    <lineage>
        <taxon>Bacteria</taxon>
        <taxon>Bacillati</taxon>
        <taxon>Bacillota</taxon>
        <taxon>Clostridia</taxon>
        <taxon>Eubacteriales</taxon>
        <taxon>Clostridiaceae</taxon>
        <taxon>Clostridium</taxon>
    </lineage>
</organism>
<accession>A0ABS2FFN8</accession>
<proteinExistence type="predicted"/>
<dbReference type="RefSeq" id="WP_204572013.1">
    <property type="nucleotide sequence ID" value="NZ_JACJLL010000024.1"/>
</dbReference>
<reference evidence="1 2" key="1">
    <citation type="journal article" date="2021" name="Sci. Rep.">
        <title>The distribution of antibiotic resistance genes in chicken gut microbiota commensals.</title>
        <authorList>
            <person name="Juricova H."/>
            <person name="Matiasovicova J."/>
            <person name="Kubasova T."/>
            <person name="Cejkova D."/>
            <person name="Rychlik I."/>
        </authorList>
    </citation>
    <scope>NUCLEOTIDE SEQUENCE [LARGE SCALE GENOMIC DNA]</scope>
    <source>
        <strain evidence="1 2">An435</strain>
    </source>
</reference>
<evidence type="ECO:0000313" key="2">
    <source>
        <dbReference type="Proteomes" id="UP000767334"/>
    </source>
</evidence>
<gene>
    <name evidence="1" type="ORF">H6A19_05730</name>
</gene>